<feature type="transmembrane region" description="Helical" evidence="6">
    <location>
        <begin position="238"/>
        <end position="257"/>
    </location>
</feature>
<feature type="transmembrane region" description="Helical" evidence="6">
    <location>
        <begin position="291"/>
        <end position="311"/>
    </location>
</feature>
<evidence type="ECO:0000256" key="2">
    <source>
        <dbReference type="ARBA" id="ARBA00022692"/>
    </source>
</evidence>
<feature type="transmembrane region" description="Helical" evidence="6">
    <location>
        <begin position="124"/>
        <end position="145"/>
    </location>
</feature>
<feature type="region of interest" description="Disordered" evidence="5">
    <location>
        <begin position="463"/>
        <end position="489"/>
    </location>
</feature>
<feature type="domain" description="O-antigen ligase-related" evidence="7">
    <location>
        <begin position="248"/>
        <end position="387"/>
    </location>
</feature>
<keyword evidence="8" id="KW-0614">Plasmid</keyword>
<keyword evidence="3 6" id="KW-1133">Transmembrane helix</keyword>
<evidence type="ECO:0000313" key="8">
    <source>
        <dbReference type="EMBL" id="AWB50572.1"/>
    </source>
</evidence>
<dbReference type="AlphaFoldDB" id="A0A2S0US22"/>
<geneLocation type="plasmid" evidence="8">
    <name>unnamed1</name>
</geneLocation>
<dbReference type="OrthoDB" id="4391260at2"/>
<dbReference type="Pfam" id="PF04932">
    <property type="entry name" value="Wzy_C"/>
    <property type="match status" value="1"/>
</dbReference>
<keyword evidence="9" id="KW-1185">Reference proteome</keyword>
<dbReference type="EMBL" id="CP028919">
    <property type="protein sequence ID" value="AWB50572.1"/>
    <property type="molecule type" value="Genomic_DNA"/>
</dbReference>
<protein>
    <recommendedName>
        <fullName evidence="7">O-antigen ligase-related domain-containing protein</fullName>
    </recommendedName>
</protein>
<dbReference type="GO" id="GO:0016020">
    <property type="term" value="C:membrane"/>
    <property type="evidence" value="ECO:0007669"/>
    <property type="project" value="UniProtKB-SubCell"/>
</dbReference>
<feature type="transmembrane region" description="Helical" evidence="6">
    <location>
        <begin position="157"/>
        <end position="176"/>
    </location>
</feature>
<feature type="transmembrane region" description="Helical" evidence="6">
    <location>
        <begin position="17"/>
        <end position="35"/>
    </location>
</feature>
<dbReference type="InterPro" id="IPR007016">
    <property type="entry name" value="O-antigen_ligase-rel_domated"/>
</dbReference>
<reference evidence="8 9" key="1">
    <citation type="submission" date="2018-04" db="EMBL/GenBank/DDBJ databases">
        <title>Genome sequencing of Gemmobacter.</title>
        <authorList>
            <person name="Yi H."/>
            <person name="Baek M.-G."/>
        </authorList>
    </citation>
    <scope>NUCLEOTIDE SEQUENCE [LARGE SCALE GENOMIC DNA]</scope>
    <source>
        <strain evidence="8 9">HYN0069</strain>
        <plasmid evidence="9">Plasmid unnamed1</plasmid>
    </source>
</reference>
<dbReference type="InterPro" id="IPR051533">
    <property type="entry name" value="WaaL-like"/>
</dbReference>
<feature type="transmembrane region" description="Helical" evidence="6">
    <location>
        <begin position="416"/>
        <end position="433"/>
    </location>
</feature>
<accession>A0A2S0US22</accession>
<evidence type="ECO:0000256" key="6">
    <source>
        <dbReference type="SAM" id="Phobius"/>
    </source>
</evidence>
<proteinExistence type="predicted"/>
<keyword evidence="4 6" id="KW-0472">Membrane</keyword>
<comment type="subcellular location">
    <subcellularLocation>
        <location evidence="1">Membrane</location>
        <topology evidence="1">Multi-pass membrane protein</topology>
    </subcellularLocation>
</comment>
<dbReference type="Proteomes" id="UP000244496">
    <property type="component" value="Plasmid unnamed1"/>
</dbReference>
<dbReference type="KEGG" id="geh:HYN69_18385"/>
<name>A0A2S0US22_9RHOB</name>
<evidence type="ECO:0000313" key="9">
    <source>
        <dbReference type="Proteomes" id="UP000244496"/>
    </source>
</evidence>
<sequence>MAAQDIQRNRISRMHDGLAFVVAVLVPLTSLPLASNRATWWLLWTAVLAAIALIYVFRFGVVDLAYRVRALDHKVLVGFTMVLPLWALVQTVPVVGMLPTGWLLAAPEAGKMGGATLSVQPQVAVSGVLRFAGYILLACLVLEVASRRDRVLRVAQIVYAGICLQAVWAVVALKVLDDFSFWGVKVAYLGSATGTFVNRNSLATFLGFGLVLGLGIVAERARRNSIRATRRDTVIGRLGYGDLIVLIGMVFLMIGLIYTQSRLGLVSSLCGAGVTLMLVRAQSGVAAGRVLVEMVVVGLAAIVAVALVAAGQGVAERMLFLGNEAVNRLAIYQQTLGMIEMRPWTGYGMDAFGAAFEAFRGPPLLAPVTYDLAHNSYLMLWAEFGVVFGSVPILALIAVAILLWRRMRSEDGFSGMAAAGLGALVLGAVHSLGDFSLEIPANVYVLMCILGLGLGHQSQRRGKAKRTFEPAERASDAPAPLPIKRRSGT</sequence>
<evidence type="ECO:0000256" key="4">
    <source>
        <dbReference type="ARBA" id="ARBA00023136"/>
    </source>
</evidence>
<dbReference type="RefSeq" id="WP_108437377.1">
    <property type="nucleotide sequence ID" value="NZ_CP028919.1"/>
</dbReference>
<organism evidence="8 9">
    <name type="scientific">Paragemmobacter aquarius</name>
    <dbReference type="NCBI Taxonomy" id="2169400"/>
    <lineage>
        <taxon>Bacteria</taxon>
        <taxon>Pseudomonadati</taxon>
        <taxon>Pseudomonadota</taxon>
        <taxon>Alphaproteobacteria</taxon>
        <taxon>Rhodobacterales</taxon>
        <taxon>Paracoccaceae</taxon>
        <taxon>Paragemmobacter</taxon>
    </lineage>
</organism>
<feature type="transmembrane region" description="Helical" evidence="6">
    <location>
        <begin position="82"/>
        <end position="104"/>
    </location>
</feature>
<evidence type="ECO:0000256" key="3">
    <source>
        <dbReference type="ARBA" id="ARBA00022989"/>
    </source>
</evidence>
<gene>
    <name evidence="8" type="ORF">HYN69_18385</name>
</gene>
<feature type="transmembrane region" description="Helical" evidence="6">
    <location>
        <begin position="196"/>
        <end position="217"/>
    </location>
</feature>
<feature type="transmembrane region" description="Helical" evidence="6">
    <location>
        <begin position="263"/>
        <end position="279"/>
    </location>
</feature>
<dbReference type="PANTHER" id="PTHR37422">
    <property type="entry name" value="TEICHURONIC ACID BIOSYNTHESIS PROTEIN TUAE"/>
    <property type="match status" value="1"/>
</dbReference>
<evidence type="ECO:0000256" key="1">
    <source>
        <dbReference type="ARBA" id="ARBA00004141"/>
    </source>
</evidence>
<dbReference type="PANTHER" id="PTHR37422:SF13">
    <property type="entry name" value="LIPOPOLYSACCHARIDE BIOSYNTHESIS PROTEIN PA4999-RELATED"/>
    <property type="match status" value="1"/>
</dbReference>
<feature type="transmembrane region" description="Helical" evidence="6">
    <location>
        <begin position="378"/>
        <end position="404"/>
    </location>
</feature>
<feature type="transmembrane region" description="Helical" evidence="6">
    <location>
        <begin position="41"/>
        <end position="61"/>
    </location>
</feature>
<feature type="transmembrane region" description="Helical" evidence="6">
    <location>
        <begin position="439"/>
        <end position="456"/>
    </location>
</feature>
<evidence type="ECO:0000259" key="7">
    <source>
        <dbReference type="Pfam" id="PF04932"/>
    </source>
</evidence>
<evidence type="ECO:0000256" key="5">
    <source>
        <dbReference type="SAM" id="MobiDB-lite"/>
    </source>
</evidence>
<keyword evidence="2 6" id="KW-0812">Transmembrane</keyword>
<feature type="compositionally biased region" description="Basic and acidic residues" evidence="5">
    <location>
        <begin position="466"/>
        <end position="475"/>
    </location>
</feature>